<evidence type="ECO:0000256" key="1">
    <source>
        <dbReference type="SAM" id="Phobius"/>
    </source>
</evidence>
<reference evidence="2" key="1">
    <citation type="submission" date="2020-05" db="EMBL/GenBank/DDBJ databases">
        <authorList>
            <person name="Chiriac C."/>
            <person name="Salcher M."/>
            <person name="Ghai R."/>
            <person name="Kavagutti S V."/>
        </authorList>
    </citation>
    <scope>NUCLEOTIDE SEQUENCE</scope>
</reference>
<sequence>MRGSIRMGVGFLMVFGAVGTLDADPSASLLSVAVLAAVGLFLMYSGVIAMERV</sequence>
<keyword evidence="1" id="KW-0812">Transmembrane</keyword>
<name>A0A6J7WWA1_9CAUD</name>
<dbReference type="EMBL" id="LR798293">
    <property type="protein sequence ID" value="CAB5221145.1"/>
    <property type="molecule type" value="Genomic_DNA"/>
</dbReference>
<keyword evidence="1" id="KW-0472">Membrane</keyword>
<protein>
    <submittedName>
        <fullName evidence="2">Uncharacterized protein</fullName>
    </submittedName>
</protein>
<accession>A0A6J7WWA1</accession>
<keyword evidence="1" id="KW-1133">Transmembrane helix</keyword>
<feature type="transmembrane region" description="Helical" evidence="1">
    <location>
        <begin position="33"/>
        <end position="50"/>
    </location>
</feature>
<evidence type="ECO:0000313" key="2">
    <source>
        <dbReference type="EMBL" id="CAB5221145.1"/>
    </source>
</evidence>
<gene>
    <name evidence="2" type="ORF">UFOVP240_90</name>
</gene>
<organism evidence="2">
    <name type="scientific">uncultured Caudovirales phage</name>
    <dbReference type="NCBI Taxonomy" id="2100421"/>
    <lineage>
        <taxon>Viruses</taxon>
        <taxon>Duplodnaviria</taxon>
        <taxon>Heunggongvirae</taxon>
        <taxon>Uroviricota</taxon>
        <taxon>Caudoviricetes</taxon>
        <taxon>Peduoviridae</taxon>
        <taxon>Maltschvirus</taxon>
        <taxon>Maltschvirus maltsch</taxon>
    </lineage>
</organism>
<proteinExistence type="predicted"/>